<dbReference type="InterPro" id="IPR052340">
    <property type="entry name" value="RNase_Y/CdgJ"/>
</dbReference>
<dbReference type="Gene3D" id="1.10.3210.10">
    <property type="entry name" value="Hypothetical protein af1432"/>
    <property type="match status" value="1"/>
</dbReference>
<name>A0A518EU70_9BACT</name>
<feature type="domain" description="HDOD" evidence="1">
    <location>
        <begin position="15"/>
        <end position="210"/>
    </location>
</feature>
<dbReference type="SUPFAM" id="SSF109604">
    <property type="entry name" value="HD-domain/PDEase-like"/>
    <property type="match status" value="1"/>
</dbReference>
<keyword evidence="3" id="KW-1185">Reference proteome</keyword>
<gene>
    <name evidence="2" type="ORF">Poly30_31410</name>
</gene>
<dbReference type="OrthoDB" id="243535at2"/>
<organism evidence="2 3">
    <name type="scientific">Saltatorellus ferox</name>
    <dbReference type="NCBI Taxonomy" id="2528018"/>
    <lineage>
        <taxon>Bacteria</taxon>
        <taxon>Pseudomonadati</taxon>
        <taxon>Planctomycetota</taxon>
        <taxon>Planctomycetia</taxon>
        <taxon>Planctomycetia incertae sedis</taxon>
        <taxon>Saltatorellus</taxon>
    </lineage>
</organism>
<dbReference type="EMBL" id="CP036434">
    <property type="protein sequence ID" value="QDV07614.1"/>
    <property type="molecule type" value="Genomic_DNA"/>
</dbReference>
<dbReference type="PANTHER" id="PTHR33525:SF3">
    <property type="entry name" value="RIBONUCLEASE Y"/>
    <property type="match status" value="1"/>
</dbReference>
<dbReference type="PROSITE" id="PS51833">
    <property type="entry name" value="HDOD"/>
    <property type="match status" value="1"/>
</dbReference>
<accession>A0A518EU70</accession>
<dbReference type="Proteomes" id="UP000320390">
    <property type="component" value="Chromosome"/>
</dbReference>
<evidence type="ECO:0000313" key="2">
    <source>
        <dbReference type="EMBL" id="QDV07614.1"/>
    </source>
</evidence>
<evidence type="ECO:0000259" key="1">
    <source>
        <dbReference type="PROSITE" id="PS51833"/>
    </source>
</evidence>
<dbReference type="Pfam" id="PF08668">
    <property type="entry name" value="HDOD"/>
    <property type="match status" value="1"/>
</dbReference>
<dbReference type="PANTHER" id="PTHR33525">
    <property type="match status" value="1"/>
</dbReference>
<protein>
    <submittedName>
        <fullName evidence="2">HDOD domain protein</fullName>
    </submittedName>
</protein>
<sequence length="284" mass="30904">MQIPLKDLMFEMRSLEPFPGVAARVLELSGRKDVVPSELIDLVQTDPGITSKVLKLCNSAYYGFQREIASLHEAGNLLGVTTLVNLVLTSSAGKYFRDYGSAKDSNMERRWEMCVANAIGSRIIASRHGKVDPERAYTAGLLENIGHLVLDRFLDSGMEAIRAVALSGSSLIDAEKKVLGMHHAEIGARLTTRWSLPEVLVDVIRHHHSPEMAGADAELAATIHLAEILTQQVEQESENADPHALLYEISQAACDLTGLGQTDLAELTGLLGSEMSRARDFVSG</sequence>
<reference evidence="2 3" key="1">
    <citation type="submission" date="2019-02" db="EMBL/GenBank/DDBJ databases">
        <title>Deep-cultivation of Planctomycetes and their phenomic and genomic characterization uncovers novel biology.</title>
        <authorList>
            <person name="Wiegand S."/>
            <person name="Jogler M."/>
            <person name="Boedeker C."/>
            <person name="Pinto D."/>
            <person name="Vollmers J."/>
            <person name="Rivas-Marin E."/>
            <person name="Kohn T."/>
            <person name="Peeters S.H."/>
            <person name="Heuer A."/>
            <person name="Rast P."/>
            <person name="Oberbeckmann S."/>
            <person name="Bunk B."/>
            <person name="Jeske O."/>
            <person name="Meyerdierks A."/>
            <person name="Storesund J.E."/>
            <person name="Kallscheuer N."/>
            <person name="Luecker S."/>
            <person name="Lage O.M."/>
            <person name="Pohl T."/>
            <person name="Merkel B.J."/>
            <person name="Hornburger P."/>
            <person name="Mueller R.-W."/>
            <person name="Bruemmer F."/>
            <person name="Labrenz M."/>
            <person name="Spormann A.M."/>
            <person name="Op den Camp H."/>
            <person name="Overmann J."/>
            <person name="Amann R."/>
            <person name="Jetten M.S.M."/>
            <person name="Mascher T."/>
            <person name="Medema M.H."/>
            <person name="Devos D.P."/>
            <person name="Kaster A.-K."/>
            <person name="Ovreas L."/>
            <person name="Rohde M."/>
            <person name="Galperin M.Y."/>
            <person name="Jogler C."/>
        </authorList>
    </citation>
    <scope>NUCLEOTIDE SEQUENCE [LARGE SCALE GENOMIC DNA]</scope>
    <source>
        <strain evidence="2 3">Poly30</strain>
    </source>
</reference>
<dbReference type="RefSeq" id="WP_145198806.1">
    <property type="nucleotide sequence ID" value="NZ_CP036434.1"/>
</dbReference>
<dbReference type="AlphaFoldDB" id="A0A518EU70"/>
<evidence type="ECO:0000313" key="3">
    <source>
        <dbReference type="Proteomes" id="UP000320390"/>
    </source>
</evidence>
<dbReference type="InterPro" id="IPR013976">
    <property type="entry name" value="HDOD"/>
</dbReference>
<proteinExistence type="predicted"/>